<dbReference type="Proteomes" id="UP000600865">
    <property type="component" value="Unassembled WGS sequence"/>
</dbReference>
<comment type="caution">
    <text evidence="1">The sequence shown here is derived from an EMBL/GenBank/DDBJ whole genome shotgun (WGS) entry which is preliminary data.</text>
</comment>
<evidence type="ECO:0000313" key="1">
    <source>
        <dbReference type="EMBL" id="GGX64822.1"/>
    </source>
</evidence>
<keyword evidence="2" id="KW-1185">Reference proteome</keyword>
<protein>
    <recommendedName>
        <fullName evidence="3">Peptidase M15</fullName>
    </recommendedName>
</protein>
<dbReference type="Gene3D" id="3.30.1380.10">
    <property type="match status" value="1"/>
</dbReference>
<dbReference type="InterPro" id="IPR009045">
    <property type="entry name" value="Zn_M74/Hedgehog-like"/>
</dbReference>
<reference evidence="1 2" key="1">
    <citation type="journal article" date="2014" name="Int. J. Syst. Evol. Microbiol.">
        <title>Complete genome sequence of Corynebacterium casei LMG S-19264T (=DSM 44701T), isolated from a smear-ripened cheese.</title>
        <authorList>
            <consortium name="US DOE Joint Genome Institute (JGI-PGF)"/>
            <person name="Walter F."/>
            <person name="Albersmeier A."/>
            <person name="Kalinowski J."/>
            <person name="Ruckert C."/>
        </authorList>
    </citation>
    <scope>NUCLEOTIDE SEQUENCE [LARGE SCALE GENOMIC DNA]</scope>
    <source>
        <strain evidence="1 2">KCTC 23968</strain>
    </source>
</reference>
<dbReference type="EMBL" id="BMYV01000001">
    <property type="protein sequence ID" value="GGX64822.1"/>
    <property type="molecule type" value="Genomic_DNA"/>
</dbReference>
<evidence type="ECO:0008006" key="3">
    <source>
        <dbReference type="Google" id="ProtNLM"/>
    </source>
</evidence>
<dbReference type="RefSeq" id="WP_189583200.1">
    <property type="nucleotide sequence ID" value="NZ_BMYV01000001.1"/>
</dbReference>
<gene>
    <name evidence="1" type="ORF">GCM10011309_13840</name>
</gene>
<organism evidence="1 2">
    <name type="scientific">Litorimonas cladophorae</name>
    <dbReference type="NCBI Taxonomy" id="1220491"/>
    <lineage>
        <taxon>Bacteria</taxon>
        <taxon>Pseudomonadati</taxon>
        <taxon>Pseudomonadota</taxon>
        <taxon>Alphaproteobacteria</taxon>
        <taxon>Maricaulales</taxon>
        <taxon>Robiginitomaculaceae</taxon>
    </lineage>
</organism>
<proteinExistence type="predicted"/>
<dbReference type="SUPFAM" id="SSF55166">
    <property type="entry name" value="Hedgehog/DD-peptidase"/>
    <property type="match status" value="1"/>
</dbReference>
<name>A0A918NG28_9PROT</name>
<evidence type="ECO:0000313" key="2">
    <source>
        <dbReference type="Proteomes" id="UP000600865"/>
    </source>
</evidence>
<sequence>MTQDGPREIGSYNALEKLGRVRLSDNFFMREFLYSSIGDWYGLPNYPEDPQLAVEAGTRLCQDLLEPLKKKFGHVSIRSAYRSPTVNAKGAANNNQHQCSSNEASAANHIWDRRDADGNMGACATVQIPWFMDNFGEGRDWTSLAWWIHDNLPYHSQFYFRDWGSLNLCWRENPERWIKSYVAPKGILTRQDRDNWSGDHSEHYSWIDEKLK</sequence>
<accession>A0A918NG28</accession>
<dbReference type="AlphaFoldDB" id="A0A918NG28"/>